<organism evidence="1">
    <name type="scientific">freshwater metagenome</name>
    <dbReference type="NCBI Taxonomy" id="449393"/>
    <lineage>
        <taxon>unclassified sequences</taxon>
        <taxon>metagenomes</taxon>
        <taxon>ecological metagenomes</taxon>
    </lineage>
</organism>
<gene>
    <name evidence="1" type="ORF">UFOPK3547_00417</name>
</gene>
<reference evidence="1" key="1">
    <citation type="submission" date="2020-05" db="EMBL/GenBank/DDBJ databases">
        <authorList>
            <person name="Chiriac C."/>
            <person name="Salcher M."/>
            <person name="Ghai R."/>
            <person name="Kavagutti S V."/>
        </authorList>
    </citation>
    <scope>NUCLEOTIDE SEQUENCE</scope>
</reference>
<evidence type="ECO:0000313" key="1">
    <source>
        <dbReference type="EMBL" id="CAB4339096.1"/>
    </source>
</evidence>
<name>A0A6J5ZCC2_9ZZZZ</name>
<dbReference type="AlphaFoldDB" id="A0A6J5ZCC2"/>
<accession>A0A6J5ZCC2</accession>
<proteinExistence type="predicted"/>
<dbReference type="Gene3D" id="2.60.270.50">
    <property type="match status" value="1"/>
</dbReference>
<dbReference type="EMBL" id="CAESAN010000023">
    <property type="protein sequence ID" value="CAB4339096.1"/>
    <property type="molecule type" value="Genomic_DNA"/>
</dbReference>
<sequence>MLYLAAMTSSKRLLLLTLSLLVLVPANAHAFMTWNAPGNAEHERITRLAVACNSALDRPAPEGLNWRQDLCLPSGGDSVKQPWWFAFERSMRMLAGADSYFGGVGAPDRLGEVISSSDRAHCDNADAWFPTSQGPFGSYPRTFDQRAAGLRDCLRLLQKDVGVAVTQAGLLVDSNGRLDAPQADLSEDCNVDYDPDRSPNKTHDRGWAKCNALIALGRALHITEDFFSHSNWTDLNPGALNIKNPQGLQSDVRTVPSALGYPRTDADIDAFIAQTQVITGAYGSGTKNRVTHNDYLNKDEGNGTIGWTRGQIPTGDKGHSGRSVAGFDGTYDNFQRAAKGAAYAAASVWTDYRSRIFDLYGADRGAKIWNAVRENTPWTQCGQYGTARRALSPPNGAQSAARTIRVRVVNRSSSPLPCNDARLDSGEWSSLPADSLGSGVTNEFLVLSNGGGVDGMVAIGDVVFSFSNPLVGSNSYSCAPSGAVSCSTSGGKGNDATITLTITNRSARSSQALRRVKFAVPGRAARTGGVGAIPARSRDYRPSPPTTAKLNREISAKNKRELRSEVRQSQVCSGEGAAVQLRVDDVSCSKVLRQMVRTSWTDLKRYCPVGWRVLHHPRGIGAPEGATLCHVDNDVDNPKPDLRARAFFYVLPHSHG</sequence>
<protein>
    <submittedName>
        <fullName evidence="1">Unannotated protein</fullName>
    </submittedName>
</protein>